<dbReference type="EMBL" id="ASSP01000020">
    <property type="protein sequence ID" value="EOS10235.1"/>
    <property type="molecule type" value="Genomic_DNA"/>
</dbReference>
<dbReference type="Proteomes" id="UP000014200">
    <property type="component" value="Unassembled WGS sequence"/>
</dbReference>
<dbReference type="AlphaFoldDB" id="R9IA40"/>
<sequence>MIEIGAPAIMGNTAYSCEEYSYNRAEYRYSRGGTKHIGTRYFSHHIRNRKPVPMKE</sequence>
<name>R9IA40_9BACT</name>
<dbReference type="HOGENOM" id="CLU_3004544_0_0_10"/>
<reference evidence="1 2" key="1">
    <citation type="submission" date="2013-04" db="EMBL/GenBank/DDBJ databases">
        <title>The Genome Sequence of Bacteroides massiliensis dnLKV3.</title>
        <authorList>
            <consortium name="The Broad Institute Genomics Platform"/>
            <consortium name="The Broad Institute Genome Sequencing Center for Infectious Disease"/>
            <person name="Earl A."/>
            <person name="Xavier R."/>
            <person name="Kuhn K."/>
            <person name="Stappenbeck T."/>
            <person name="Walker B."/>
            <person name="Young S."/>
            <person name="Zeng Q."/>
            <person name="Gargeya S."/>
            <person name="Fitzgerald M."/>
            <person name="Haas B."/>
            <person name="Abouelleil A."/>
            <person name="Allen A.W."/>
            <person name="Alvarado L."/>
            <person name="Arachchi H.M."/>
            <person name="Berlin A.M."/>
            <person name="Chapman S.B."/>
            <person name="Gainer-Dewar J."/>
            <person name="Goldberg J."/>
            <person name="Griggs A."/>
            <person name="Gujja S."/>
            <person name="Hansen M."/>
            <person name="Howarth C."/>
            <person name="Imamovic A."/>
            <person name="Ireland A."/>
            <person name="Larimer J."/>
            <person name="McCowan C."/>
            <person name="Murphy C."/>
            <person name="Pearson M."/>
            <person name="Poon T.W."/>
            <person name="Priest M."/>
            <person name="Roberts A."/>
            <person name="Saif S."/>
            <person name="Shea T."/>
            <person name="Sisk P."/>
            <person name="Sykes S."/>
            <person name="Wortman J."/>
            <person name="Nusbaum C."/>
            <person name="Birren B."/>
        </authorList>
    </citation>
    <scope>NUCLEOTIDE SEQUENCE [LARGE SCALE GENOMIC DNA]</scope>
    <source>
        <strain evidence="2">dnLKV3</strain>
    </source>
</reference>
<protein>
    <submittedName>
        <fullName evidence="1">Uncharacterized protein</fullName>
    </submittedName>
</protein>
<evidence type="ECO:0000313" key="1">
    <source>
        <dbReference type="EMBL" id="EOS10235.1"/>
    </source>
</evidence>
<organism evidence="1 2">
    <name type="scientific">Phocaeicola sartorii</name>
    <dbReference type="NCBI Taxonomy" id="671267"/>
    <lineage>
        <taxon>Bacteria</taxon>
        <taxon>Pseudomonadati</taxon>
        <taxon>Bacteroidota</taxon>
        <taxon>Bacteroidia</taxon>
        <taxon>Bacteroidales</taxon>
        <taxon>Bacteroidaceae</taxon>
        <taxon>Phocaeicola</taxon>
    </lineage>
</organism>
<comment type="caution">
    <text evidence="1">The sequence shown here is derived from an EMBL/GenBank/DDBJ whole genome shotgun (WGS) entry which is preliminary data.</text>
</comment>
<dbReference type="STRING" id="1235788.C802_03212"/>
<keyword evidence="2" id="KW-1185">Reference proteome</keyword>
<accession>R9IA40</accession>
<gene>
    <name evidence="1" type="ORF">C802_03212</name>
</gene>
<proteinExistence type="predicted"/>
<evidence type="ECO:0000313" key="2">
    <source>
        <dbReference type="Proteomes" id="UP000014200"/>
    </source>
</evidence>